<evidence type="ECO:0000313" key="2">
    <source>
        <dbReference type="EMBL" id="MDQ0510094.1"/>
    </source>
</evidence>
<dbReference type="PANTHER" id="PTHR36513">
    <property type="entry name" value="ABC TRANSMEMBRANE TYPE-1 DOMAIN-CONTAINING PROTEIN"/>
    <property type="match status" value="1"/>
</dbReference>
<keyword evidence="3" id="KW-1185">Reference proteome</keyword>
<dbReference type="PANTHER" id="PTHR36513:SF1">
    <property type="entry name" value="TRANSMEMBRANE PROTEIN"/>
    <property type="match status" value="1"/>
</dbReference>
<dbReference type="InterPro" id="IPR010297">
    <property type="entry name" value="DUF900_hydrolase"/>
</dbReference>
<dbReference type="Proteomes" id="UP001235094">
    <property type="component" value="Unassembled WGS sequence"/>
</dbReference>
<dbReference type="Pfam" id="PF05990">
    <property type="entry name" value="DUF900"/>
    <property type="match status" value="1"/>
</dbReference>
<evidence type="ECO:0000313" key="3">
    <source>
        <dbReference type="Proteomes" id="UP001235094"/>
    </source>
</evidence>
<accession>A0ABU0LN13</accession>
<name>A0ABU0LN13_9HYPH</name>
<organism evidence="2 3">
    <name type="scientific">Ancylobacter amanitiformis</name>
    <dbReference type="NCBI Taxonomy" id="217069"/>
    <lineage>
        <taxon>Bacteria</taxon>
        <taxon>Pseudomonadati</taxon>
        <taxon>Pseudomonadota</taxon>
        <taxon>Alphaproteobacteria</taxon>
        <taxon>Hyphomicrobiales</taxon>
        <taxon>Xanthobacteraceae</taxon>
        <taxon>Ancylobacter</taxon>
    </lineage>
</organism>
<dbReference type="InterPro" id="IPR029058">
    <property type="entry name" value="AB_hydrolase_fold"/>
</dbReference>
<dbReference type="InterPro" id="IPR014586">
    <property type="entry name" value="UCP033909"/>
</dbReference>
<feature type="region of interest" description="Disordered" evidence="1">
    <location>
        <begin position="1"/>
        <end position="22"/>
    </location>
</feature>
<evidence type="ECO:0000256" key="1">
    <source>
        <dbReference type="SAM" id="MobiDB-lite"/>
    </source>
</evidence>
<comment type="caution">
    <text evidence="2">The sequence shown here is derived from an EMBL/GenBank/DDBJ whole genome shotgun (WGS) entry which is preliminary data.</text>
</comment>
<dbReference type="EMBL" id="JAUSVR010000002">
    <property type="protein sequence ID" value="MDQ0510094.1"/>
    <property type="molecule type" value="Genomic_DNA"/>
</dbReference>
<reference evidence="2 3" key="1">
    <citation type="submission" date="2023-07" db="EMBL/GenBank/DDBJ databases">
        <title>Genomic Encyclopedia of Type Strains, Phase IV (KMG-IV): sequencing the most valuable type-strain genomes for metagenomic binning, comparative biology and taxonomic classification.</title>
        <authorList>
            <person name="Goeker M."/>
        </authorList>
    </citation>
    <scope>NUCLEOTIDE SEQUENCE [LARGE SCALE GENOMIC DNA]</scope>
    <source>
        <strain evidence="2 3">DSM 15561</strain>
    </source>
</reference>
<sequence length="446" mass="48111">MSDGAAGPRQAARQNDAQTRVRAGVRAEAVKRMGAFAGRRAGLCALLLLGTLIAACASRPTGVLGPVAQTATDATEVNMLVATTRAPSTDPNVLFTGERNPKVSLTAFTVSIPPDDRRQIGQVQWPRSLPSNPQTDFATLAVKPLDGTKAAKNWLDQNLPPSRRVLIFVHGFNNRFEDAVYRFAQITHDSRSDAAPVLFTWPSRARVFDYLFDRESTIFSRDAFEETVWQVASDPRVNDVIIMAHSMGAWLAMEGLRQMAIRRGKLPAKISNVILAAPDVDVDVFASQWRSLNSPKARFTLFVSQDDRALQLSRRISGGVDRLGLVDAQHFYAELEKTGIVVIDLTALRSGDDALNHGRFAASPEVVKAIGQRLVNGQTVTDSDVSLGDRIGVAAMGVGQTVGSAAGLVISAPIAVVDPATRNTYQSQVQQLGRSVSETVENPAAD</sequence>
<gene>
    <name evidence="2" type="ORF">QOZ99_000975</name>
</gene>
<dbReference type="SUPFAM" id="SSF53474">
    <property type="entry name" value="alpha/beta-Hydrolases"/>
    <property type="match status" value="1"/>
</dbReference>
<dbReference type="PIRSF" id="PIRSF033909">
    <property type="entry name" value="UCP033909"/>
    <property type="match status" value="1"/>
</dbReference>
<proteinExistence type="predicted"/>
<dbReference type="Gene3D" id="3.40.50.1820">
    <property type="entry name" value="alpha/beta hydrolase"/>
    <property type="match status" value="1"/>
</dbReference>
<protein>
    <submittedName>
        <fullName evidence="2">Esterase/lipase superfamily enzyme</fullName>
    </submittedName>
</protein>